<dbReference type="FunFam" id="3.30.54.20:FF:000001">
    <property type="entry name" value="Alanine--tRNA ligase"/>
    <property type="match status" value="1"/>
</dbReference>
<evidence type="ECO:0000256" key="4">
    <source>
        <dbReference type="ARBA" id="ARBA00022723"/>
    </source>
</evidence>
<evidence type="ECO:0000313" key="16">
    <source>
        <dbReference type="EMBL" id="SEH14109.1"/>
    </source>
</evidence>
<dbReference type="InterPro" id="IPR003156">
    <property type="entry name" value="DHHA1_dom"/>
</dbReference>
<feature type="coiled-coil region" evidence="14">
    <location>
        <begin position="741"/>
        <end position="768"/>
    </location>
</feature>
<dbReference type="Proteomes" id="UP000222056">
    <property type="component" value="Unassembled WGS sequence"/>
</dbReference>
<dbReference type="Gene3D" id="6.10.250.550">
    <property type="match status" value="1"/>
</dbReference>
<dbReference type="GO" id="GO:0005524">
    <property type="term" value="F:ATP binding"/>
    <property type="evidence" value="ECO:0007669"/>
    <property type="project" value="UniProtKB-UniRule"/>
</dbReference>
<dbReference type="FunFam" id="3.30.930.10:FF:000180">
    <property type="entry name" value="Alanyl tRNA synthetase"/>
    <property type="match status" value="1"/>
</dbReference>
<evidence type="ECO:0000313" key="17">
    <source>
        <dbReference type="Proteomes" id="UP000222056"/>
    </source>
</evidence>
<sequence length="890" mass="98768">MGACAAVFVATTLRLRAMRAEQIRETFLEFFERRGHRRLESASLVPSVYDPSVLLTTAGMQPLKPYFRGEEEPPARRLTSCQRCFRTTDIDNVGRTARHLTFFEMLGNFSIGDYFKREAIEYAYELSTEGFGFDPERIWITVFGGDPALGLGPDEEAIEYWRGVGIPEDRIVRLGRDDNFWQAGPTGPCGPCSELYYDRGPQYGADSERPGDDTDRFLEFWNLVFMQYELHPGDRLSELPQRNIDTGAGLERLAALLQGVPSVFESDLFRPLVELGEELSGRRYGEDFRVTRALRIIADHGRGATFLLADGVVPSNEERGYVLRRIMRRTVLQGRVLGIDRPLLEPLYERVIETMSGAWPYLRDERSTILRWARTEEQNFARTIEQGRDLLEELIARAKREGASEIDPEDAFRLHDTFGFPFELTRELLAEEGLSVDEQAVKRLMERAREVARRGASKAGTAAERRERAAELARASGAASRFVGYERLATDTKVLGSADHDGQLLVKLAESPFYPEGGGQVSDTGLLEGEWGRARVLDAIRLPDDQVLVCELLEGKPPSVGAEVHAQVDEERRRRTMRNHTATHLLHAALRRQLGSHVRQAGSYVGPDKLRFDFTHGKRLGRDEAEEIQGLVNAWVEQRLPVRAFETTREEANRLGAIALFGEKYGDWVRVVEIDDVSRELCGGTHVASSAEIGLFEIEAETSSASNVRRIEAVTGPAAAALFARRSATLARLSELLRVPEQELVSAVERLQRELKEARKRAQSGDGRAQAERIVASAQRRDGTAVVVEAVEGLEPRALVDLADAVRQKLGRAVVLLATTVEGRAHLVASVAPELVDVGLRADQLVREAAAAIGGGGGGRPTMAQAGARDAARLAEALEQGRAVIERALS</sequence>
<feature type="binding site" evidence="13">
    <location>
        <position position="584"/>
    </location>
    <ligand>
        <name>Zn(2+)</name>
        <dbReference type="ChEBI" id="CHEBI:29105"/>
    </ligand>
</feature>
<evidence type="ECO:0000256" key="1">
    <source>
        <dbReference type="ARBA" id="ARBA00008226"/>
    </source>
</evidence>
<dbReference type="CDD" id="cd00673">
    <property type="entry name" value="AlaRS_core"/>
    <property type="match status" value="1"/>
</dbReference>
<dbReference type="Gene3D" id="3.30.54.20">
    <property type="match status" value="1"/>
</dbReference>
<dbReference type="InterPro" id="IPR018162">
    <property type="entry name" value="Ala-tRNA-ligase_IIc_anticod-bd"/>
</dbReference>
<keyword evidence="14" id="KW-0175">Coiled coil</keyword>
<dbReference type="AlphaFoldDB" id="A0A1H6FTG2"/>
<comment type="cofactor">
    <cofactor evidence="13">
        <name>Zn(2+)</name>
        <dbReference type="ChEBI" id="CHEBI:29105"/>
    </cofactor>
    <text evidence="13">Binds 1 zinc ion per subunit.</text>
</comment>
<dbReference type="SUPFAM" id="SSF101353">
    <property type="entry name" value="Putative anticodon-binding domain of alanyl-tRNA synthetase (AlaRS)"/>
    <property type="match status" value="1"/>
</dbReference>
<feature type="binding site" evidence="13">
    <location>
        <position position="682"/>
    </location>
    <ligand>
        <name>Zn(2+)</name>
        <dbReference type="ChEBI" id="CHEBI:29105"/>
    </ligand>
</feature>
<keyword evidence="13" id="KW-0963">Cytoplasm</keyword>
<dbReference type="PRINTS" id="PR00980">
    <property type="entry name" value="TRNASYNTHALA"/>
</dbReference>
<comment type="function">
    <text evidence="11 13">Catalyzes the attachment of alanine to tRNA(Ala) in a two-step reaction: alanine is first activated by ATP to form Ala-AMP and then transferred to the acceptor end of tRNA(Ala). Also edits incorrectly charged Ser-tRNA(Ala) and Gly-tRNA(Ala) via its editing domain.</text>
</comment>
<accession>A0A1H6FTG2</accession>
<dbReference type="HAMAP" id="MF_00036_B">
    <property type="entry name" value="Ala_tRNA_synth_B"/>
    <property type="match status" value="1"/>
</dbReference>
<dbReference type="SMART" id="SM00863">
    <property type="entry name" value="tRNA_SAD"/>
    <property type="match status" value="1"/>
</dbReference>
<dbReference type="STRING" id="29539.SAMN02745716_1508"/>
<keyword evidence="17" id="KW-1185">Reference proteome</keyword>
<keyword evidence="8 13" id="KW-0694">RNA-binding</keyword>
<evidence type="ECO:0000256" key="5">
    <source>
        <dbReference type="ARBA" id="ARBA00022741"/>
    </source>
</evidence>
<comment type="catalytic activity">
    <reaction evidence="12 13">
        <text>tRNA(Ala) + L-alanine + ATP = L-alanyl-tRNA(Ala) + AMP + diphosphate</text>
        <dbReference type="Rhea" id="RHEA:12540"/>
        <dbReference type="Rhea" id="RHEA-COMP:9657"/>
        <dbReference type="Rhea" id="RHEA-COMP:9923"/>
        <dbReference type="ChEBI" id="CHEBI:30616"/>
        <dbReference type="ChEBI" id="CHEBI:33019"/>
        <dbReference type="ChEBI" id="CHEBI:57972"/>
        <dbReference type="ChEBI" id="CHEBI:78442"/>
        <dbReference type="ChEBI" id="CHEBI:78497"/>
        <dbReference type="ChEBI" id="CHEBI:456215"/>
        <dbReference type="EC" id="6.1.1.7"/>
    </reaction>
</comment>
<comment type="subcellular location">
    <subcellularLocation>
        <location evidence="13">Cytoplasm</location>
    </subcellularLocation>
</comment>
<organism evidence="16 17">
    <name type="scientific">Thermoleophilum album</name>
    <dbReference type="NCBI Taxonomy" id="29539"/>
    <lineage>
        <taxon>Bacteria</taxon>
        <taxon>Bacillati</taxon>
        <taxon>Actinomycetota</taxon>
        <taxon>Thermoleophilia</taxon>
        <taxon>Thermoleophilales</taxon>
        <taxon>Thermoleophilaceae</taxon>
        <taxon>Thermoleophilum</taxon>
    </lineage>
</organism>
<evidence type="ECO:0000256" key="12">
    <source>
        <dbReference type="ARBA" id="ARBA00048300"/>
    </source>
</evidence>
<keyword evidence="3 13" id="KW-0436">Ligase</keyword>
<dbReference type="InterPro" id="IPR018163">
    <property type="entry name" value="Thr/Ala-tRNA-synth_IIc_edit"/>
</dbReference>
<dbReference type="EC" id="6.1.1.7" evidence="13"/>
<comment type="domain">
    <text evidence="13">Consists of three domains; the N-terminal catalytic domain, the editing domain and the C-terminal C-Ala domain. The editing domain removes incorrectly charged amino acids, while the C-Ala domain, along with tRNA(Ala), serves as a bridge to cooperatively bring together the editing and aminoacylation centers thus stimulating deacylation of misacylated tRNAs.</text>
</comment>
<dbReference type="Pfam" id="PF01411">
    <property type="entry name" value="tRNA-synt_2c"/>
    <property type="match status" value="1"/>
</dbReference>
<dbReference type="InterPro" id="IPR050058">
    <property type="entry name" value="Ala-tRNA_ligase"/>
</dbReference>
<evidence type="ECO:0000256" key="6">
    <source>
        <dbReference type="ARBA" id="ARBA00022833"/>
    </source>
</evidence>
<dbReference type="Pfam" id="PF02272">
    <property type="entry name" value="DHHA1"/>
    <property type="match status" value="1"/>
</dbReference>
<evidence type="ECO:0000256" key="7">
    <source>
        <dbReference type="ARBA" id="ARBA00022840"/>
    </source>
</evidence>
<keyword evidence="7 13" id="KW-0067">ATP-binding</keyword>
<evidence type="ECO:0000256" key="13">
    <source>
        <dbReference type="HAMAP-Rule" id="MF_00036"/>
    </source>
</evidence>
<evidence type="ECO:0000256" key="14">
    <source>
        <dbReference type="SAM" id="Coils"/>
    </source>
</evidence>
<dbReference type="InterPro" id="IPR023033">
    <property type="entry name" value="Ala_tRNA_ligase_euk/bac"/>
</dbReference>
<name>A0A1H6FTG2_THEAL</name>
<dbReference type="InterPro" id="IPR002318">
    <property type="entry name" value="Ala-tRNA-lgiase_IIc"/>
</dbReference>
<keyword evidence="5 13" id="KW-0547">Nucleotide-binding</keyword>
<dbReference type="InterPro" id="IPR045864">
    <property type="entry name" value="aa-tRNA-synth_II/BPL/LPL"/>
</dbReference>
<evidence type="ECO:0000256" key="2">
    <source>
        <dbReference type="ARBA" id="ARBA00022555"/>
    </source>
</evidence>
<proteinExistence type="inferred from homology"/>
<dbReference type="EMBL" id="FNWJ01000002">
    <property type="protein sequence ID" value="SEH14109.1"/>
    <property type="molecule type" value="Genomic_DNA"/>
</dbReference>
<comment type="similarity">
    <text evidence="1 13">Belongs to the class-II aminoacyl-tRNA synthetase family.</text>
</comment>
<dbReference type="GO" id="GO:0008270">
    <property type="term" value="F:zinc ion binding"/>
    <property type="evidence" value="ECO:0007669"/>
    <property type="project" value="UniProtKB-UniRule"/>
</dbReference>
<dbReference type="PANTHER" id="PTHR11777:SF9">
    <property type="entry name" value="ALANINE--TRNA LIGASE, CYTOPLASMIC"/>
    <property type="match status" value="1"/>
</dbReference>
<evidence type="ECO:0000256" key="10">
    <source>
        <dbReference type="ARBA" id="ARBA00023146"/>
    </source>
</evidence>
<dbReference type="Gene3D" id="3.30.980.10">
    <property type="entry name" value="Threonyl-trna Synthetase, Chain A, domain 2"/>
    <property type="match status" value="1"/>
</dbReference>
<dbReference type="Gene3D" id="3.30.930.10">
    <property type="entry name" value="Bira Bifunctional Protein, Domain 2"/>
    <property type="match status" value="1"/>
</dbReference>
<keyword evidence="6 13" id="KW-0862">Zinc</keyword>
<keyword evidence="2 13" id="KW-0820">tRNA-binding</keyword>
<evidence type="ECO:0000256" key="3">
    <source>
        <dbReference type="ARBA" id="ARBA00022598"/>
    </source>
</evidence>
<dbReference type="FunFam" id="3.30.980.10:FF:000004">
    <property type="entry name" value="Alanine--tRNA ligase, cytoplasmic"/>
    <property type="match status" value="1"/>
</dbReference>
<gene>
    <name evidence="13" type="primary">alaS</name>
    <name evidence="16" type="ORF">SAMN02745716_1508</name>
</gene>
<keyword evidence="9 13" id="KW-0648">Protein biosynthesis</keyword>
<dbReference type="SUPFAM" id="SSF55681">
    <property type="entry name" value="Class II aaRS and biotin synthetases"/>
    <property type="match status" value="1"/>
</dbReference>
<feature type="binding site" evidence="13">
    <location>
        <position position="686"/>
    </location>
    <ligand>
        <name>Zn(2+)</name>
        <dbReference type="ChEBI" id="CHEBI:29105"/>
    </ligand>
</feature>
<feature type="domain" description="Alanyl-transfer RNA synthetases family profile" evidence="15">
    <location>
        <begin position="18"/>
        <end position="725"/>
    </location>
</feature>
<dbReference type="GO" id="GO:0002161">
    <property type="term" value="F:aminoacyl-tRNA deacylase activity"/>
    <property type="evidence" value="ECO:0007669"/>
    <property type="project" value="TreeGrafter"/>
</dbReference>
<feature type="binding site" evidence="13">
    <location>
        <position position="580"/>
    </location>
    <ligand>
        <name>Zn(2+)</name>
        <dbReference type="ChEBI" id="CHEBI:29105"/>
    </ligand>
</feature>
<dbReference type="PANTHER" id="PTHR11777">
    <property type="entry name" value="ALANYL-TRNA SYNTHETASE"/>
    <property type="match status" value="1"/>
</dbReference>
<dbReference type="NCBIfam" id="TIGR00344">
    <property type="entry name" value="alaS"/>
    <property type="match status" value="1"/>
</dbReference>
<dbReference type="SUPFAM" id="SSF50447">
    <property type="entry name" value="Translation proteins"/>
    <property type="match status" value="1"/>
</dbReference>
<dbReference type="Pfam" id="PF07973">
    <property type="entry name" value="tRNA_SAD"/>
    <property type="match status" value="1"/>
</dbReference>
<evidence type="ECO:0000259" key="15">
    <source>
        <dbReference type="PROSITE" id="PS50860"/>
    </source>
</evidence>
<evidence type="ECO:0000256" key="9">
    <source>
        <dbReference type="ARBA" id="ARBA00022917"/>
    </source>
</evidence>
<keyword evidence="4 13" id="KW-0479">Metal-binding</keyword>
<dbReference type="Gene3D" id="2.40.30.130">
    <property type="match status" value="1"/>
</dbReference>
<dbReference type="GO" id="GO:0006419">
    <property type="term" value="P:alanyl-tRNA aminoacylation"/>
    <property type="evidence" value="ECO:0007669"/>
    <property type="project" value="UniProtKB-UniRule"/>
</dbReference>
<dbReference type="GO" id="GO:0005829">
    <property type="term" value="C:cytosol"/>
    <property type="evidence" value="ECO:0007669"/>
    <property type="project" value="TreeGrafter"/>
</dbReference>
<dbReference type="SUPFAM" id="SSF55186">
    <property type="entry name" value="ThrRS/AlaRS common domain"/>
    <property type="match status" value="1"/>
</dbReference>
<evidence type="ECO:0000256" key="8">
    <source>
        <dbReference type="ARBA" id="ARBA00022884"/>
    </source>
</evidence>
<dbReference type="PROSITE" id="PS50860">
    <property type="entry name" value="AA_TRNA_LIGASE_II_ALA"/>
    <property type="match status" value="1"/>
</dbReference>
<reference evidence="17" key="1">
    <citation type="submission" date="2016-10" db="EMBL/GenBank/DDBJ databases">
        <authorList>
            <person name="Varghese N."/>
            <person name="Submissions S."/>
        </authorList>
    </citation>
    <scope>NUCLEOTIDE SEQUENCE [LARGE SCALE GENOMIC DNA]</scope>
    <source>
        <strain evidence="17">ATCC 35263</strain>
    </source>
</reference>
<dbReference type="Gene3D" id="3.10.310.40">
    <property type="match status" value="1"/>
</dbReference>
<dbReference type="InterPro" id="IPR018165">
    <property type="entry name" value="Ala-tRNA-synth_IIc_core"/>
</dbReference>
<dbReference type="InterPro" id="IPR018164">
    <property type="entry name" value="Ala-tRNA-synth_IIc_N"/>
</dbReference>
<protein>
    <recommendedName>
        <fullName evidence="13">Alanine--tRNA ligase</fullName>
        <ecNumber evidence="13">6.1.1.7</ecNumber>
    </recommendedName>
    <alternativeName>
        <fullName evidence="13">Alanyl-tRNA synthetase</fullName>
        <shortName evidence="13">AlaRS</shortName>
    </alternativeName>
</protein>
<evidence type="ECO:0000256" key="11">
    <source>
        <dbReference type="ARBA" id="ARBA00024779"/>
    </source>
</evidence>
<dbReference type="GO" id="GO:0000049">
    <property type="term" value="F:tRNA binding"/>
    <property type="evidence" value="ECO:0007669"/>
    <property type="project" value="UniProtKB-KW"/>
</dbReference>
<dbReference type="FunFam" id="3.10.310.40:FF:000001">
    <property type="entry name" value="Alanine--tRNA ligase"/>
    <property type="match status" value="1"/>
</dbReference>
<dbReference type="GO" id="GO:0004813">
    <property type="term" value="F:alanine-tRNA ligase activity"/>
    <property type="evidence" value="ECO:0007669"/>
    <property type="project" value="UniProtKB-UniRule"/>
</dbReference>
<dbReference type="InterPro" id="IPR012947">
    <property type="entry name" value="tRNA_SAD"/>
</dbReference>
<dbReference type="InterPro" id="IPR009000">
    <property type="entry name" value="Transl_B-barrel_sf"/>
</dbReference>
<keyword evidence="10 13" id="KW-0030">Aminoacyl-tRNA synthetase</keyword>